<evidence type="ECO:0000256" key="8">
    <source>
        <dbReference type="ARBA" id="ARBA00023175"/>
    </source>
</evidence>
<accession>A0ABV0YIU8</accession>
<evidence type="ECO:0000256" key="4">
    <source>
        <dbReference type="ARBA" id="ARBA00022701"/>
    </source>
</evidence>
<feature type="non-terminal residue" evidence="13">
    <location>
        <position position="284"/>
    </location>
</feature>
<protein>
    <recommendedName>
        <fullName evidence="11">Kinesin-like protein</fullName>
    </recommendedName>
</protein>
<gene>
    <name evidence="13" type="ORF">AMECASPLE_036859</name>
</gene>
<keyword evidence="6 11" id="KW-0067">ATP-binding</keyword>
<evidence type="ECO:0000256" key="7">
    <source>
        <dbReference type="ARBA" id="ARBA00023054"/>
    </source>
</evidence>
<dbReference type="PRINTS" id="PR00380">
    <property type="entry name" value="KINESINHEAVY"/>
</dbReference>
<keyword evidence="3" id="KW-0597">Phosphoprotein</keyword>
<dbReference type="InterPro" id="IPR036961">
    <property type="entry name" value="Kinesin_motor_dom_sf"/>
</dbReference>
<keyword evidence="7" id="KW-0175">Coiled coil</keyword>
<dbReference type="InterPro" id="IPR027417">
    <property type="entry name" value="P-loop_NTPase"/>
</dbReference>
<keyword evidence="2" id="KW-0963">Cytoplasm</keyword>
<evidence type="ECO:0000256" key="3">
    <source>
        <dbReference type="ARBA" id="ARBA00022553"/>
    </source>
</evidence>
<evidence type="ECO:0000256" key="2">
    <source>
        <dbReference type="ARBA" id="ARBA00022490"/>
    </source>
</evidence>
<dbReference type="InterPro" id="IPR019821">
    <property type="entry name" value="Kinesin_motor_CS"/>
</dbReference>
<feature type="domain" description="Kinesin motor" evidence="12">
    <location>
        <begin position="1"/>
        <end position="111"/>
    </location>
</feature>
<evidence type="ECO:0000256" key="11">
    <source>
        <dbReference type="RuleBase" id="RU000394"/>
    </source>
</evidence>
<dbReference type="SUPFAM" id="SSF52540">
    <property type="entry name" value="P-loop containing nucleoside triphosphate hydrolases"/>
    <property type="match status" value="1"/>
</dbReference>
<dbReference type="InterPro" id="IPR047149">
    <property type="entry name" value="KIF11-like"/>
</dbReference>
<keyword evidence="5 11" id="KW-0547">Nucleotide-binding</keyword>
<evidence type="ECO:0000313" key="14">
    <source>
        <dbReference type="Proteomes" id="UP001469553"/>
    </source>
</evidence>
<comment type="caution">
    <text evidence="13">The sequence shown here is derived from an EMBL/GenBank/DDBJ whole genome shotgun (WGS) entry which is preliminary data.</text>
</comment>
<evidence type="ECO:0000256" key="10">
    <source>
        <dbReference type="PROSITE-ProRule" id="PRU00283"/>
    </source>
</evidence>
<comment type="caution">
    <text evidence="10">Lacks conserved residue(s) required for the propagation of feature annotation.</text>
</comment>
<dbReference type="PROSITE" id="PS00411">
    <property type="entry name" value="KINESIN_MOTOR_1"/>
    <property type="match status" value="1"/>
</dbReference>
<sequence>MPVFSRFSLCDLAGSERCNKTKTFGERLKEAGNINNSLLILGKCINFLRNNQTDRMKVGYIPFRESKLTKLFQAFFCGKGMASMIVNINQCASTYDETLHVMKFSAVAKQVVQVIQDKHVVSSAPCLVGRDGKPLLRDGVIDNRVLESYLSEDELLDEEDEGDMSLLPQNELLNMIENLRTKLLAERKKNLVQEMEIRKEMGDAMLQQLLESEELRIREIEELKESHAEKLENTFELYRDAIKEHAYQCAMNNLEDNYVPLDEFTAEQEKAEVSLIFFFFHPTV</sequence>
<organism evidence="13 14">
    <name type="scientific">Ameca splendens</name>
    <dbReference type="NCBI Taxonomy" id="208324"/>
    <lineage>
        <taxon>Eukaryota</taxon>
        <taxon>Metazoa</taxon>
        <taxon>Chordata</taxon>
        <taxon>Craniata</taxon>
        <taxon>Vertebrata</taxon>
        <taxon>Euteleostomi</taxon>
        <taxon>Actinopterygii</taxon>
        <taxon>Neopterygii</taxon>
        <taxon>Teleostei</taxon>
        <taxon>Neoteleostei</taxon>
        <taxon>Acanthomorphata</taxon>
        <taxon>Ovalentaria</taxon>
        <taxon>Atherinomorphae</taxon>
        <taxon>Cyprinodontiformes</taxon>
        <taxon>Goodeidae</taxon>
        <taxon>Ameca</taxon>
    </lineage>
</organism>
<comment type="subcellular location">
    <subcellularLocation>
        <location evidence="1">Cytoplasm</location>
        <location evidence="1">Cytoskeleton</location>
        <location evidence="1">Spindle</location>
    </subcellularLocation>
</comment>
<dbReference type="Gene3D" id="3.40.850.10">
    <property type="entry name" value="Kinesin motor domain"/>
    <property type="match status" value="1"/>
</dbReference>
<dbReference type="Pfam" id="PF00225">
    <property type="entry name" value="Kinesin"/>
    <property type="match status" value="1"/>
</dbReference>
<dbReference type="PANTHER" id="PTHR47970">
    <property type="entry name" value="KINESIN-LIKE PROTEIN KIF11"/>
    <property type="match status" value="1"/>
</dbReference>
<comment type="similarity">
    <text evidence="10 11">Belongs to the TRAFAC class myosin-kinesin ATPase superfamily. Kinesin family.</text>
</comment>
<evidence type="ECO:0000256" key="9">
    <source>
        <dbReference type="ARBA" id="ARBA00023212"/>
    </source>
</evidence>
<evidence type="ECO:0000256" key="6">
    <source>
        <dbReference type="ARBA" id="ARBA00022840"/>
    </source>
</evidence>
<dbReference type="PROSITE" id="PS50067">
    <property type="entry name" value="KINESIN_MOTOR_2"/>
    <property type="match status" value="1"/>
</dbReference>
<keyword evidence="4 11" id="KW-0493">Microtubule</keyword>
<evidence type="ECO:0000313" key="13">
    <source>
        <dbReference type="EMBL" id="MEQ2293757.1"/>
    </source>
</evidence>
<dbReference type="PANTHER" id="PTHR47970:SF29">
    <property type="entry name" value="KINESIN FAMILY MEMBER 20B"/>
    <property type="match status" value="1"/>
</dbReference>
<evidence type="ECO:0000259" key="12">
    <source>
        <dbReference type="PROSITE" id="PS50067"/>
    </source>
</evidence>
<name>A0ABV0YIU8_9TELE</name>
<keyword evidence="14" id="KW-1185">Reference proteome</keyword>
<dbReference type="Proteomes" id="UP001469553">
    <property type="component" value="Unassembled WGS sequence"/>
</dbReference>
<reference evidence="13 14" key="1">
    <citation type="submission" date="2021-06" db="EMBL/GenBank/DDBJ databases">
        <authorList>
            <person name="Palmer J.M."/>
        </authorList>
    </citation>
    <scope>NUCLEOTIDE SEQUENCE [LARGE SCALE GENOMIC DNA]</scope>
    <source>
        <strain evidence="13 14">AS_MEX2019</strain>
        <tissue evidence="13">Muscle</tissue>
    </source>
</reference>
<keyword evidence="9" id="KW-0206">Cytoskeleton</keyword>
<dbReference type="EMBL" id="JAHRIP010034213">
    <property type="protein sequence ID" value="MEQ2293757.1"/>
    <property type="molecule type" value="Genomic_DNA"/>
</dbReference>
<evidence type="ECO:0000256" key="5">
    <source>
        <dbReference type="ARBA" id="ARBA00022741"/>
    </source>
</evidence>
<keyword evidence="8 11" id="KW-0505">Motor protein</keyword>
<proteinExistence type="inferred from homology"/>
<dbReference type="InterPro" id="IPR001752">
    <property type="entry name" value="Kinesin_motor_dom"/>
</dbReference>
<dbReference type="SMART" id="SM00129">
    <property type="entry name" value="KISc"/>
    <property type="match status" value="1"/>
</dbReference>
<evidence type="ECO:0000256" key="1">
    <source>
        <dbReference type="ARBA" id="ARBA00004186"/>
    </source>
</evidence>